<dbReference type="KEGG" id="ang:An16g03250"/>
<gene>
    <name evidence="1" type="ORF">An16g03250</name>
</gene>
<organism evidence="1">
    <name type="scientific">Aspergillus niger</name>
    <dbReference type="NCBI Taxonomy" id="5061"/>
    <lineage>
        <taxon>Eukaryota</taxon>
        <taxon>Fungi</taxon>
        <taxon>Dikarya</taxon>
        <taxon>Ascomycota</taxon>
        <taxon>Pezizomycotina</taxon>
        <taxon>Eurotiomycetes</taxon>
        <taxon>Eurotiomycetidae</taxon>
        <taxon>Eurotiales</taxon>
        <taxon>Aspergillaceae</taxon>
        <taxon>Aspergillus</taxon>
        <taxon>Aspergillus subgen. Circumdati</taxon>
    </lineage>
</organism>
<dbReference type="GeneID" id="84593368"/>
<evidence type="ECO:0000313" key="1">
    <source>
        <dbReference type="RefSeq" id="XP_059602731.1"/>
    </source>
</evidence>
<dbReference type="AlphaFoldDB" id="A0AAJ8BUP3"/>
<reference evidence="1" key="2">
    <citation type="submission" date="2025-08" db="UniProtKB">
        <authorList>
            <consortium name="RefSeq"/>
        </authorList>
    </citation>
    <scope>IDENTIFICATION</scope>
</reference>
<reference evidence="1" key="1">
    <citation type="submission" date="2025-02" db="EMBL/GenBank/DDBJ databases">
        <authorList>
            <consortium name="NCBI Genome Project"/>
        </authorList>
    </citation>
    <scope>NUCLEOTIDE SEQUENCE</scope>
</reference>
<dbReference type="VEuPathDB" id="FungiDB:An16g03250"/>
<dbReference type="RefSeq" id="XP_059602731.1">
    <property type="nucleotide sequence ID" value="XM_059745034.1"/>
</dbReference>
<accession>A0AAJ8BUP3</accession>
<name>A0AAJ8BUP3_ASPNG</name>
<sequence>MRSESGSRKFGGILHPLHLSMCMQNGSIPWALVSFTQHSHFYYFKQCVKPG</sequence>
<proteinExistence type="predicted"/>
<protein>
    <submittedName>
        <fullName evidence="1">Uncharacterized protein</fullName>
    </submittedName>
</protein>